<accession>A0A6A4I356</accession>
<dbReference type="OrthoDB" id="2927083at2759"/>
<dbReference type="AlphaFoldDB" id="A0A6A4I356"/>
<dbReference type="Proteomes" id="UP000799118">
    <property type="component" value="Unassembled WGS sequence"/>
</dbReference>
<gene>
    <name evidence="1" type="ORF">BT96DRAFT_813596</name>
</gene>
<organism evidence="1 2">
    <name type="scientific">Gymnopus androsaceus JB14</name>
    <dbReference type="NCBI Taxonomy" id="1447944"/>
    <lineage>
        <taxon>Eukaryota</taxon>
        <taxon>Fungi</taxon>
        <taxon>Dikarya</taxon>
        <taxon>Basidiomycota</taxon>
        <taxon>Agaricomycotina</taxon>
        <taxon>Agaricomycetes</taxon>
        <taxon>Agaricomycetidae</taxon>
        <taxon>Agaricales</taxon>
        <taxon>Marasmiineae</taxon>
        <taxon>Omphalotaceae</taxon>
        <taxon>Gymnopus</taxon>
    </lineage>
</organism>
<protein>
    <submittedName>
        <fullName evidence="1">Uncharacterized protein</fullName>
    </submittedName>
</protein>
<feature type="non-terminal residue" evidence="1">
    <location>
        <position position="1"/>
    </location>
</feature>
<evidence type="ECO:0000313" key="1">
    <source>
        <dbReference type="EMBL" id="KAE9404383.1"/>
    </source>
</evidence>
<evidence type="ECO:0000313" key="2">
    <source>
        <dbReference type="Proteomes" id="UP000799118"/>
    </source>
</evidence>
<keyword evidence="2" id="KW-1185">Reference proteome</keyword>
<sequence>PLIPTFAFTSHNSQGHSLEVVCIDLASCHSIQSTYVMLLHVHSLKGLCMLRPFIIYHKN</sequence>
<name>A0A6A4I356_9AGAR</name>
<proteinExistence type="predicted"/>
<reference evidence="1" key="1">
    <citation type="journal article" date="2019" name="Environ. Microbiol.">
        <title>Fungal ecological strategies reflected in gene transcription - a case study of two litter decomposers.</title>
        <authorList>
            <person name="Barbi F."/>
            <person name="Kohler A."/>
            <person name="Barry K."/>
            <person name="Baskaran P."/>
            <person name="Daum C."/>
            <person name="Fauchery L."/>
            <person name="Ihrmark K."/>
            <person name="Kuo A."/>
            <person name="LaButti K."/>
            <person name="Lipzen A."/>
            <person name="Morin E."/>
            <person name="Grigoriev I.V."/>
            <person name="Henrissat B."/>
            <person name="Lindahl B."/>
            <person name="Martin F."/>
        </authorList>
    </citation>
    <scope>NUCLEOTIDE SEQUENCE</scope>
    <source>
        <strain evidence="1">JB14</strain>
    </source>
</reference>
<dbReference type="EMBL" id="ML769417">
    <property type="protein sequence ID" value="KAE9404383.1"/>
    <property type="molecule type" value="Genomic_DNA"/>
</dbReference>